<name>A0A4R4EJ97_9BACL</name>
<evidence type="ECO:0000313" key="4">
    <source>
        <dbReference type="EMBL" id="TCZ79483.1"/>
    </source>
</evidence>
<feature type="domain" description="N-acetyltransferase" evidence="1">
    <location>
        <begin position="2"/>
        <end position="144"/>
    </location>
</feature>
<dbReference type="GO" id="GO:0016747">
    <property type="term" value="F:acyltransferase activity, transferring groups other than amino-acyl groups"/>
    <property type="evidence" value="ECO:0007669"/>
    <property type="project" value="InterPro"/>
</dbReference>
<accession>A0A4R4EJ97</accession>
<evidence type="ECO:0000313" key="5">
    <source>
        <dbReference type="Proteomes" id="UP000295418"/>
    </source>
</evidence>
<dbReference type="Gene3D" id="3.40.630.30">
    <property type="match status" value="1"/>
</dbReference>
<dbReference type="EMBL" id="SKFG01000003">
    <property type="protein sequence ID" value="TCZ79483.1"/>
    <property type="molecule type" value="Genomic_DNA"/>
</dbReference>
<sequence>MVELRKINKDNYVECLNLHTTESNVDFVDPVAWSLAEAWVSYDDSRPFAIYADNVMVGYVSMYIGDNNPQIINFMIDNRFQKRGYGTAAARLCIEYLQKEYNASRISVPVHLEHISAQKFWSNIGFEISDTIENDYLFMRLYIPEKCV</sequence>
<dbReference type="CDD" id="cd04301">
    <property type="entry name" value="NAT_SF"/>
    <property type="match status" value="1"/>
</dbReference>
<dbReference type="EMBL" id="SKFG01000038">
    <property type="protein sequence ID" value="TCZ72334.1"/>
    <property type="molecule type" value="Genomic_DNA"/>
</dbReference>
<dbReference type="RefSeq" id="WP_132417142.1">
    <property type="nucleotide sequence ID" value="NZ_SKFG01000003.1"/>
</dbReference>
<comment type="caution">
    <text evidence="4">The sequence shown here is derived from an EMBL/GenBank/DDBJ whole genome shotgun (WGS) entry which is preliminary data.</text>
</comment>
<dbReference type="OrthoDB" id="9127144at2"/>
<dbReference type="InterPro" id="IPR000182">
    <property type="entry name" value="GNAT_dom"/>
</dbReference>
<protein>
    <submittedName>
        <fullName evidence="4">GNAT family N-acetyltransferase</fullName>
    </submittedName>
</protein>
<organism evidence="4 5">
    <name type="scientific">Paenibacillus albiflavus</name>
    <dbReference type="NCBI Taxonomy" id="2545760"/>
    <lineage>
        <taxon>Bacteria</taxon>
        <taxon>Bacillati</taxon>
        <taxon>Bacillota</taxon>
        <taxon>Bacilli</taxon>
        <taxon>Bacillales</taxon>
        <taxon>Paenibacillaceae</taxon>
        <taxon>Paenibacillus</taxon>
    </lineage>
</organism>
<evidence type="ECO:0000313" key="2">
    <source>
        <dbReference type="EMBL" id="TCZ72334.1"/>
    </source>
</evidence>
<dbReference type="InterPro" id="IPR016181">
    <property type="entry name" value="Acyl_CoA_acyltransferase"/>
</dbReference>
<keyword evidence="5" id="KW-1185">Reference proteome</keyword>
<dbReference type="EMBL" id="SKFG01000035">
    <property type="protein sequence ID" value="TCZ73015.1"/>
    <property type="molecule type" value="Genomic_DNA"/>
</dbReference>
<dbReference type="PROSITE" id="PS51186">
    <property type="entry name" value="GNAT"/>
    <property type="match status" value="1"/>
</dbReference>
<dbReference type="AlphaFoldDB" id="A0A4R4EJ97"/>
<gene>
    <name evidence="4" type="ORF">E0485_06395</name>
    <name evidence="3" type="ORF">E0485_21580</name>
    <name evidence="2" type="ORF">E0485_22390</name>
</gene>
<evidence type="ECO:0000313" key="3">
    <source>
        <dbReference type="EMBL" id="TCZ73015.1"/>
    </source>
</evidence>
<dbReference type="SUPFAM" id="SSF55729">
    <property type="entry name" value="Acyl-CoA N-acyltransferases (Nat)"/>
    <property type="match status" value="1"/>
</dbReference>
<dbReference type="Pfam" id="PF00583">
    <property type="entry name" value="Acetyltransf_1"/>
    <property type="match status" value="1"/>
</dbReference>
<keyword evidence="4" id="KW-0808">Transferase</keyword>
<evidence type="ECO:0000259" key="1">
    <source>
        <dbReference type="PROSITE" id="PS51186"/>
    </source>
</evidence>
<dbReference type="Proteomes" id="UP000295418">
    <property type="component" value="Unassembled WGS sequence"/>
</dbReference>
<proteinExistence type="predicted"/>
<reference evidence="4 5" key="1">
    <citation type="submission" date="2019-03" db="EMBL/GenBank/DDBJ databases">
        <authorList>
            <person name="Kim M.K.M."/>
        </authorList>
    </citation>
    <scope>NUCLEOTIDE SEQUENCE [LARGE SCALE GENOMIC DNA]</scope>
    <source>
        <strain evidence="4 5">18JY21-1</strain>
    </source>
</reference>